<dbReference type="PANTHER" id="PTHR43527">
    <property type="entry name" value="4-DIPHOSPHOCYTIDYL-2-C-METHYL-D-ERYTHRITOL KINASE, CHLOROPLASTIC"/>
    <property type="match status" value="1"/>
</dbReference>
<evidence type="ECO:0000256" key="3">
    <source>
        <dbReference type="ARBA" id="ARBA00022777"/>
    </source>
</evidence>
<feature type="domain" description="GHMP kinase N-terminal" evidence="5">
    <location>
        <begin position="74"/>
        <end position="145"/>
    </location>
</feature>
<dbReference type="Proteomes" id="UP000222054">
    <property type="component" value="Unassembled WGS sequence"/>
</dbReference>
<organism evidence="6 7">
    <name type="scientific">Bacillus cereus</name>
    <dbReference type="NCBI Taxonomy" id="1396"/>
    <lineage>
        <taxon>Bacteria</taxon>
        <taxon>Bacillati</taxon>
        <taxon>Bacillota</taxon>
        <taxon>Bacilli</taxon>
        <taxon>Bacillales</taxon>
        <taxon>Bacillaceae</taxon>
        <taxon>Bacillus</taxon>
        <taxon>Bacillus cereus group</taxon>
    </lineage>
</organism>
<dbReference type="PROSITE" id="PS51257">
    <property type="entry name" value="PROKAR_LIPOPROTEIN"/>
    <property type="match status" value="1"/>
</dbReference>
<evidence type="ECO:0000313" key="7">
    <source>
        <dbReference type="Proteomes" id="UP000222054"/>
    </source>
</evidence>
<sequence length="299" mass="32852">MIVSRENDSIMKEAISATGVGISCGTCGELVQGCINDQNFMITFPIPLYASAEARFVRGGKISIIPGYKNKAAKAAEILVDSLRKLGIVDKELGITIKIESELMEGKGMASSTADIIAVCRAISNLCNYPIGPWEISNICTSIEPSDGVMYQSSVVYDFFKGRLLEDIGPLMSMRLVIVDNGEAVDTVSFKRVPYTPKEMKQVLEAYRLATCGIKSQNIELLGRATTISAEVNQRRHFKREFNDIMNIFPELGAHGISVAHSGSILSLLFDANDDMKIEHAKNRISMMFPEATIREITI</sequence>
<dbReference type="AlphaFoldDB" id="A0A2B9DG33"/>
<evidence type="ECO:0000256" key="2">
    <source>
        <dbReference type="ARBA" id="ARBA00022741"/>
    </source>
</evidence>
<dbReference type="PANTHER" id="PTHR43527:SF1">
    <property type="entry name" value="L-THREONINE KINASE"/>
    <property type="match status" value="1"/>
</dbReference>
<keyword evidence="2" id="KW-0547">Nucleotide-binding</keyword>
<protein>
    <submittedName>
        <fullName evidence="6">Kinase</fullName>
    </submittedName>
</protein>
<dbReference type="InterPro" id="IPR020568">
    <property type="entry name" value="Ribosomal_Su5_D2-typ_SF"/>
</dbReference>
<keyword evidence="4" id="KW-0067">ATP-binding</keyword>
<keyword evidence="3 6" id="KW-0418">Kinase</keyword>
<dbReference type="RefSeq" id="WP_098780244.1">
    <property type="nucleotide sequence ID" value="NZ_NUHO01000273.1"/>
</dbReference>
<dbReference type="InterPro" id="IPR012363">
    <property type="entry name" value="PduX"/>
</dbReference>
<evidence type="ECO:0000256" key="4">
    <source>
        <dbReference type="ARBA" id="ARBA00022840"/>
    </source>
</evidence>
<dbReference type="InterPro" id="IPR006204">
    <property type="entry name" value="GHMP_kinase_N_dom"/>
</dbReference>
<dbReference type="GO" id="GO:0016301">
    <property type="term" value="F:kinase activity"/>
    <property type="evidence" value="ECO:0007669"/>
    <property type="project" value="UniProtKB-KW"/>
</dbReference>
<evidence type="ECO:0000256" key="1">
    <source>
        <dbReference type="ARBA" id="ARBA00022679"/>
    </source>
</evidence>
<accession>A0A2B9DG33</accession>
<gene>
    <name evidence="6" type="ORF">CN958_31990</name>
</gene>
<evidence type="ECO:0000313" key="6">
    <source>
        <dbReference type="EMBL" id="PGM86952.1"/>
    </source>
</evidence>
<dbReference type="Gene3D" id="3.30.230.10">
    <property type="match status" value="1"/>
</dbReference>
<dbReference type="SUPFAM" id="SSF54211">
    <property type="entry name" value="Ribosomal protein S5 domain 2-like"/>
    <property type="match status" value="1"/>
</dbReference>
<dbReference type="PIRSF" id="PIRSF033887">
    <property type="entry name" value="PduX"/>
    <property type="match status" value="1"/>
</dbReference>
<dbReference type="InterPro" id="IPR014721">
    <property type="entry name" value="Ribsml_uS5_D2-typ_fold_subgr"/>
</dbReference>
<reference evidence="6 7" key="1">
    <citation type="submission" date="2017-09" db="EMBL/GenBank/DDBJ databases">
        <title>Large-scale bioinformatics analysis of Bacillus genomes uncovers conserved roles of natural products in bacterial physiology.</title>
        <authorList>
            <consortium name="Agbiome Team Llc"/>
            <person name="Bleich R.M."/>
            <person name="Grubbs K.J."/>
            <person name="Santa Maria K.C."/>
            <person name="Allen S.E."/>
            <person name="Farag S."/>
            <person name="Shank E.A."/>
            <person name="Bowers A."/>
        </authorList>
    </citation>
    <scope>NUCLEOTIDE SEQUENCE [LARGE SCALE GENOMIC DNA]</scope>
    <source>
        <strain evidence="6 7">AFS053130</strain>
    </source>
</reference>
<proteinExistence type="predicted"/>
<keyword evidence="1" id="KW-0808">Transferase</keyword>
<comment type="caution">
    <text evidence="6">The sequence shown here is derived from an EMBL/GenBank/DDBJ whole genome shotgun (WGS) entry which is preliminary data.</text>
</comment>
<dbReference type="EMBL" id="NUHO01000273">
    <property type="protein sequence ID" value="PGM86952.1"/>
    <property type="molecule type" value="Genomic_DNA"/>
</dbReference>
<dbReference type="Pfam" id="PF00288">
    <property type="entry name" value="GHMP_kinases_N"/>
    <property type="match status" value="1"/>
</dbReference>
<name>A0A2B9DG33_BACCE</name>
<dbReference type="GO" id="GO:0005524">
    <property type="term" value="F:ATP binding"/>
    <property type="evidence" value="ECO:0007669"/>
    <property type="project" value="UniProtKB-KW"/>
</dbReference>
<evidence type="ECO:0000259" key="5">
    <source>
        <dbReference type="Pfam" id="PF00288"/>
    </source>
</evidence>